<dbReference type="AlphaFoldDB" id="A0A0C2Z0R1"/>
<keyword evidence="2" id="KW-1185">Reference proteome</keyword>
<name>A0A0C2Z0R1_PARME</name>
<dbReference type="EMBL" id="JXSL01000010">
    <property type="protein sequence ID" value="KIM00491.1"/>
    <property type="molecule type" value="Genomic_DNA"/>
</dbReference>
<proteinExistence type="predicted"/>
<reference evidence="1 2" key="1">
    <citation type="submission" date="2015-01" db="EMBL/GenBank/DDBJ databases">
        <title>Genome Sequence of Magnetospirillum magnetotacticum Strain MS-1.</title>
        <authorList>
            <person name="Marinov G.K."/>
            <person name="Smalley M.D."/>
            <person name="DeSalvo G."/>
        </authorList>
    </citation>
    <scope>NUCLEOTIDE SEQUENCE [LARGE SCALE GENOMIC DNA]</scope>
    <source>
        <strain evidence="1 2">MS-1</strain>
    </source>
</reference>
<sequence length="356" mass="37964">MPELKQVPAKSAYDRVIGSIYLVQRAFRVFRDGREQFRHLLVDADGKVVPDDTTPLSCGRSLEQVVAMVVRTTARRYFRQHLAPPDDAETSDDKGSLLERIGLKASRPTAQFTPKQSSQADELYDTIKEYLLYEWQVPLVPTYATLTVERARSLGGRLLECNSPGKLALLLGLPLPVEIGGAQMPESEAASAAALAARPAVKLVPAGIAVSSPPAPVRPTGQSLIALIVTPDGKRLRGSSFSDTLLSPEVRAVLKNDGLTLHLTSILGAAGAVAAKALVGGLGLGMEQLAVLLLGSRELVGDSVFLRLFGPSAEPAVLERFVQRARSAGIGPSTTLPEVIDFVTSVFTRAVEPAGR</sequence>
<accession>A0A0C2Z0R1</accession>
<dbReference type="STRING" id="272627.CCC_01909"/>
<organism evidence="1 2">
    <name type="scientific">Paramagnetospirillum magnetotacticum MS-1</name>
    <dbReference type="NCBI Taxonomy" id="272627"/>
    <lineage>
        <taxon>Bacteria</taxon>
        <taxon>Pseudomonadati</taxon>
        <taxon>Pseudomonadota</taxon>
        <taxon>Alphaproteobacteria</taxon>
        <taxon>Rhodospirillales</taxon>
        <taxon>Magnetospirillaceae</taxon>
        <taxon>Paramagnetospirillum</taxon>
    </lineage>
</organism>
<evidence type="ECO:0000313" key="1">
    <source>
        <dbReference type="EMBL" id="KIM00491.1"/>
    </source>
</evidence>
<protein>
    <submittedName>
        <fullName evidence="1">Uncharacterized protein</fullName>
    </submittedName>
</protein>
<gene>
    <name evidence="1" type="ORF">CCC_01909</name>
</gene>
<evidence type="ECO:0000313" key="2">
    <source>
        <dbReference type="Proteomes" id="UP000031971"/>
    </source>
</evidence>
<comment type="caution">
    <text evidence="1">The sequence shown here is derived from an EMBL/GenBank/DDBJ whole genome shotgun (WGS) entry which is preliminary data.</text>
</comment>
<dbReference type="Proteomes" id="UP000031971">
    <property type="component" value="Unassembled WGS sequence"/>
</dbReference>